<evidence type="ECO:0000256" key="3">
    <source>
        <dbReference type="ARBA" id="ARBA00022642"/>
    </source>
</evidence>
<dbReference type="InterPro" id="IPR005248">
    <property type="entry name" value="NadD/NMNAT"/>
</dbReference>
<comment type="caution">
    <text evidence="12">The sequence shown here is derived from an EMBL/GenBank/DDBJ whole genome shotgun (WGS) entry which is preliminary data.</text>
</comment>
<keyword evidence="4 10" id="KW-0808">Transferase</keyword>
<accession>A0A3A3GS51</accession>
<comment type="function">
    <text evidence="1 10">Catalyzes the reversible adenylation of nicotinate mononucleotide (NaMN) to nicotinic acid adenine dinucleotide (NaAD).</text>
</comment>
<dbReference type="OrthoDB" id="5295945at2"/>
<protein>
    <recommendedName>
        <fullName evidence="10">Probable nicotinate-nucleotide adenylyltransferase</fullName>
        <ecNumber evidence="10">2.7.7.18</ecNumber>
    </recommendedName>
    <alternativeName>
        <fullName evidence="10">Deamido-NAD(+) diphosphorylase</fullName>
    </alternativeName>
    <alternativeName>
        <fullName evidence="10">Deamido-NAD(+) pyrophosphorylase</fullName>
    </alternativeName>
    <alternativeName>
        <fullName evidence="10">Nicotinate mononucleotide adenylyltransferase</fullName>
        <shortName evidence="10">NaMN adenylyltransferase</shortName>
    </alternativeName>
</protein>
<dbReference type="SUPFAM" id="SSF52374">
    <property type="entry name" value="Nucleotidylyl transferase"/>
    <property type="match status" value="1"/>
</dbReference>
<dbReference type="GO" id="GO:0005524">
    <property type="term" value="F:ATP binding"/>
    <property type="evidence" value="ECO:0007669"/>
    <property type="project" value="UniProtKB-KW"/>
</dbReference>
<evidence type="ECO:0000256" key="4">
    <source>
        <dbReference type="ARBA" id="ARBA00022679"/>
    </source>
</evidence>
<proteinExistence type="inferred from homology"/>
<dbReference type="NCBIfam" id="TIGR00125">
    <property type="entry name" value="cyt_tran_rel"/>
    <property type="match status" value="1"/>
</dbReference>
<evidence type="ECO:0000256" key="7">
    <source>
        <dbReference type="ARBA" id="ARBA00022840"/>
    </source>
</evidence>
<name>A0A3A3GS51_PANTH</name>
<evidence type="ECO:0000256" key="8">
    <source>
        <dbReference type="ARBA" id="ARBA00023027"/>
    </source>
</evidence>
<organism evidence="12 13">
    <name type="scientific">Paenibacillus thiaminolyticus</name>
    <name type="common">Bacillus thiaminolyticus</name>
    <dbReference type="NCBI Taxonomy" id="49283"/>
    <lineage>
        <taxon>Bacteria</taxon>
        <taxon>Bacillati</taxon>
        <taxon>Bacillota</taxon>
        <taxon>Bacilli</taxon>
        <taxon>Bacillales</taxon>
        <taxon>Paenibacillaceae</taxon>
        <taxon>Paenibacillus</taxon>
    </lineage>
</organism>
<evidence type="ECO:0000256" key="10">
    <source>
        <dbReference type="HAMAP-Rule" id="MF_00244"/>
    </source>
</evidence>
<keyword evidence="5 10" id="KW-0548">Nucleotidyltransferase</keyword>
<dbReference type="AlphaFoldDB" id="A0A3A3GS51"/>
<keyword evidence="7 10" id="KW-0067">ATP-binding</keyword>
<dbReference type="PANTHER" id="PTHR39321">
    <property type="entry name" value="NICOTINATE-NUCLEOTIDE ADENYLYLTRANSFERASE-RELATED"/>
    <property type="match status" value="1"/>
</dbReference>
<gene>
    <name evidence="10" type="primary">nadD</name>
    <name evidence="12" type="ORF">DQX05_04725</name>
</gene>
<evidence type="ECO:0000256" key="5">
    <source>
        <dbReference type="ARBA" id="ARBA00022695"/>
    </source>
</evidence>
<dbReference type="GO" id="GO:0009435">
    <property type="term" value="P:NAD+ biosynthetic process"/>
    <property type="evidence" value="ECO:0007669"/>
    <property type="project" value="UniProtKB-UniRule"/>
</dbReference>
<dbReference type="EC" id="2.7.7.18" evidence="10"/>
<dbReference type="CDD" id="cd02165">
    <property type="entry name" value="NMNAT"/>
    <property type="match status" value="1"/>
</dbReference>
<dbReference type="GO" id="GO:0004515">
    <property type="term" value="F:nicotinate-nucleotide adenylyltransferase activity"/>
    <property type="evidence" value="ECO:0007669"/>
    <property type="project" value="UniProtKB-UniRule"/>
</dbReference>
<evidence type="ECO:0000313" key="12">
    <source>
        <dbReference type="EMBL" id="RJG26195.1"/>
    </source>
</evidence>
<evidence type="ECO:0000256" key="1">
    <source>
        <dbReference type="ARBA" id="ARBA00002324"/>
    </source>
</evidence>
<dbReference type="InterPro" id="IPR014729">
    <property type="entry name" value="Rossmann-like_a/b/a_fold"/>
</dbReference>
<dbReference type="EMBL" id="QYZD01000002">
    <property type="protein sequence ID" value="RJG26195.1"/>
    <property type="molecule type" value="Genomic_DNA"/>
</dbReference>
<dbReference type="InterPro" id="IPR004821">
    <property type="entry name" value="Cyt_trans-like"/>
</dbReference>
<evidence type="ECO:0000259" key="11">
    <source>
        <dbReference type="Pfam" id="PF01467"/>
    </source>
</evidence>
<comment type="similarity">
    <text evidence="10">Belongs to the NadD family.</text>
</comment>
<evidence type="ECO:0000313" key="13">
    <source>
        <dbReference type="Proteomes" id="UP000266177"/>
    </source>
</evidence>
<reference evidence="12 13" key="1">
    <citation type="submission" date="2018-09" db="EMBL/GenBank/DDBJ databases">
        <title>Paenibacillus SK2017-BO5.</title>
        <authorList>
            <person name="Piskunova J.V."/>
            <person name="Dubiley S.A."/>
            <person name="Severinov K.V."/>
        </authorList>
    </citation>
    <scope>NUCLEOTIDE SEQUENCE [LARGE SCALE GENOMIC DNA]</scope>
    <source>
        <strain evidence="12 13">BO5</strain>
    </source>
</reference>
<keyword evidence="8 10" id="KW-0520">NAD</keyword>
<comment type="pathway">
    <text evidence="2 10">Cofactor biosynthesis; NAD(+) biosynthesis; deamido-NAD(+) from nicotinate D-ribonucleotide: step 1/1.</text>
</comment>
<keyword evidence="6 10" id="KW-0547">Nucleotide-binding</keyword>
<keyword evidence="3 10" id="KW-0662">Pyridine nucleotide biosynthesis</keyword>
<dbReference type="Pfam" id="PF01467">
    <property type="entry name" value="CTP_transf_like"/>
    <property type="match status" value="1"/>
</dbReference>
<comment type="catalytic activity">
    <reaction evidence="9 10">
        <text>nicotinate beta-D-ribonucleotide + ATP + H(+) = deamido-NAD(+) + diphosphate</text>
        <dbReference type="Rhea" id="RHEA:22860"/>
        <dbReference type="ChEBI" id="CHEBI:15378"/>
        <dbReference type="ChEBI" id="CHEBI:30616"/>
        <dbReference type="ChEBI" id="CHEBI:33019"/>
        <dbReference type="ChEBI" id="CHEBI:57502"/>
        <dbReference type="ChEBI" id="CHEBI:58437"/>
        <dbReference type="EC" id="2.7.7.18"/>
    </reaction>
</comment>
<dbReference type="Proteomes" id="UP000266177">
    <property type="component" value="Unassembled WGS sequence"/>
</dbReference>
<dbReference type="HAMAP" id="MF_00244">
    <property type="entry name" value="NaMN_adenylyltr"/>
    <property type="match status" value="1"/>
</dbReference>
<evidence type="ECO:0000256" key="9">
    <source>
        <dbReference type="ARBA" id="ARBA00048721"/>
    </source>
</evidence>
<dbReference type="RefSeq" id="WP_119791295.1">
    <property type="nucleotide sequence ID" value="NZ_QYZD01000002.1"/>
</dbReference>
<dbReference type="NCBIfam" id="NF000840">
    <property type="entry name" value="PRK00071.1-3"/>
    <property type="match status" value="1"/>
</dbReference>
<feature type="domain" description="Cytidyltransferase-like" evidence="11">
    <location>
        <begin position="6"/>
        <end position="169"/>
    </location>
</feature>
<dbReference type="UniPathway" id="UPA00253">
    <property type="reaction ID" value="UER00332"/>
</dbReference>
<dbReference type="NCBIfam" id="NF000841">
    <property type="entry name" value="PRK00071.1-4"/>
    <property type="match status" value="1"/>
</dbReference>
<dbReference type="Gene3D" id="3.40.50.620">
    <property type="entry name" value="HUPs"/>
    <property type="match status" value="1"/>
</dbReference>
<evidence type="ECO:0000256" key="2">
    <source>
        <dbReference type="ARBA" id="ARBA00005019"/>
    </source>
</evidence>
<dbReference type="PANTHER" id="PTHR39321:SF3">
    <property type="entry name" value="PHOSPHOPANTETHEINE ADENYLYLTRANSFERASE"/>
    <property type="match status" value="1"/>
</dbReference>
<sequence>MRQIGIMGGTFNPIHLGHLVAAECAREAANLDEVWFMPAHVPPHKTNHPQADGKHRLEMTRLAIAGNPSFRASDWELARGGVSYTYDTVISLRAVYPDVSWHWIIGADMVDYLPKWHRIDDLMRLIRFVGLHRPGIRWNEEKLPQAWQGRVLAADMPQMDISSTDIRQRRAAGRSIRYLVPEAVEHYMARWGLYESDAPAID</sequence>
<evidence type="ECO:0000256" key="6">
    <source>
        <dbReference type="ARBA" id="ARBA00022741"/>
    </source>
</evidence>
<dbReference type="NCBIfam" id="TIGR00482">
    <property type="entry name" value="nicotinate (nicotinamide) nucleotide adenylyltransferase"/>
    <property type="match status" value="1"/>
</dbReference>